<accession>A0A7S0H1H6</accession>
<organism evidence="1">
    <name type="scientific">Amorphochlora amoebiformis</name>
    <dbReference type="NCBI Taxonomy" id="1561963"/>
    <lineage>
        <taxon>Eukaryota</taxon>
        <taxon>Sar</taxon>
        <taxon>Rhizaria</taxon>
        <taxon>Cercozoa</taxon>
        <taxon>Chlorarachniophyceae</taxon>
        <taxon>Amorphochlora</taxon>
    </lineage>
</organism>
<gene>
    <name evidence="1" type="ORF">LAMO00422_LOCUS12500</name>
</gene>
<protein>
    <submittedName>
        <fullName evidence="1">Uncharacterized protein</fullName>
    </submittedName>
</protein>
<proteinExistence type="predicted"/>
<sequence length="283" mass="31909">MSGESKHSLIPTLISVLLKRTQSHAFSVLAGLIDKSPEITVSLIGNSAPSILDYITKDLPMFVQGLGKMKGEFKEEMKKKVCMRVEAMAHIIGRSSKKELSPFFKDKARKDKLVEVLGDLIQFQYPSLVQLIAKTLILAQYKDPLKTIIARMTTHKRTGFLSEAVCKCFLRPEKSTELAVIRFIQEVFDSGFAGFFAMSDIKMLFQMLVQKLQELVNFPSDPVVAAFLKTYRSMLGWEAYPAEKPYNSQGESVLEDLLNEIEDKASPLAIQASTIMNILRRYE</sequence>
<dbReference type="AlphaFoldDB" id="A0A7S0H1H6"/>
<reference evidence="1" key="1">
    <citation type="submission" date="2021-01" db="EMBL/GenBank/DDBJ databases">
        <authorList>
            <person name="Corre E."/>
            <person name="Pelletier E."/>
            <person name="Niang G."/>
            <person name="Scheremetjew M."/>
            <person name="Finn R."/>
            <person name="Kale V."/>
            <person name="Holt S."/>
            <person name="Cochrane G."/>
            <person name="Meng A."/>
            <person name="Brown T."/>
            <person name="Cohen L."/>
        </authorList>
    </citation>
    <scope>NUCLEOTIDE SEQUENCE</scope>
    <source>
        <strain evidence="1">CCMP2058</strain>
    </source>
</reference>
<name>A0A7S0H1H6_9EUKA</name>
<evidence type="ECO:0000313" key="1">
    <source>
        <dbReference type="EMBL" id="CAD8453560.1"/>
    </source>
</evidence>
<dbReference type="EMBL" id="HBEM01018324">
    <property type="protein sequence ID" value="CAD8453560.1"/>
    <property type="molecule type" value="Transcribed_RNA"/>
</dbReference>